<evidence type="ECO:0000313" key="1">
    <source>
        <dbReference type="EMBL" id="SMG41382.1"/>
    </source>
</evidence>
<dbReference type="RefSeq" id="WP_085486659.1">
    <property type="nucleotide sequence ID" value="NZ_FXAY01000004.1"/>
</dbReference>
<gene>
    <name evidence="1" type="ORF">SAMN06296010_2595</name>
</gene>
<dbReference type="EMBL" id="FXAY01000004">
    <property type="protein sequence ID" value="SMG41382.1"/>
    <property type="molecule type" value="Genomic_DNA"/>
</dbReference>
<reference evidence="2" key="1">
    <citation type="submission" date="2017-04" db="EMBL/GenBank/DDBJ databases">
        <authorList>
            <person name="Varghese N."/>
            <person name="Submissions S."/>
        </authorList>
    </citation>
    <scope>NUCLEOTIDE SEQUENCE [LARGE SCALE GENOMIC DNA]</scope>
    <source>
        <strain evidence="2">VKM Ac-2510</strain>
    </source>
</reference>
<sequence length="84" mass="9243">MNVTLVDERDIDIELPLPTFRVAVWETEFSVGSYNVVGASIRDVLAYADQQGKDAFKVEVFALMTTPAGQRVRILLDASDAPAE</sequence>
<proteinExistence type="predicted"/>
<dbReference type="STRING" id="150121.SAMN06296010_2595"/>
<accession>A0A1X7KK49</accession>
<protein>
    <submittedName>
        <fullName evidence="1">Uncharacterized protein</fullName>
    </submittedName>
</protein>
<dbReference type="OrthoDB" id="4381340at2"/>
<organism evidence="1 2">
    <name type="scientific">Agreia pratensis</name>
    <dbReference type="NCBI Taxonomy" id="150121"/>
    <lineage>
        <taxon>Bacteria</taxon>
        <taxon>Bacillati</taxon>
        <taxon>Actinomycetota</taxon>
        <taxon>Actinomycetes</taxon>
        <taxon>Micrococcales</taxon>
        <taxon>Microbacteriaceae</taxon>
        <taxon>Agreia</taxon>
    </lineage>
</organism>
<dbReference type="Proteomes" id="UP000193244">
    <property type="component" value="Unassembled WGS sequence"/>
</dbReference>
<evidence type="ECO:0000313" key="2">
    <source>
        <dbReference type="Proteomes" id="UP000193244"/>
    </source>
</evidence>
<dbReference type="AlphaFoldDB" id="A0A1X7KK49"/>
<keyword evidence="2" id="KW-1185">Reference proteome</keyword>
<name>A0A1X7KK49_9MICO</name>